<organism evidence="3 4">
    <name type="scientific">Bemisia tabaci</name>
    <name type="common">Sweetpotato whitefly</name>
    <name type="synonym">Aleurodes tabaci</name>
    <dbReference type="NCBI Taxonomy" id="7038"/>
    <lineage>
        <taxon>Eukaryota</taxon>
        <taxon>Metazoa</taxon>
        <taxon>Ecdysozoa</taxon>
        <taxon>Arthropoda</taxon>
        <taxon>Hexapoda</taxon>
        <taxon>Insecta</taxon>
        <taxon>Pterygota</taxon>
        <taxon>Neoptera</taxon>
        <taxon>Paraneoptera</taxon>
        <taxon>Hemiptera</taxon>
        <taxon>Sternorrhyncha</taxon>
        <taxon>Aleyrodoidea</taxon>
        <taxon>Aleyrodidae</taxon>
        <taxon>Aleyrodinae</taxon>
        <taxon>Bemisia</taxon>
    </lineage>
</organism>
<proteinExistence type="predicted"/>
<feature type="region of interest" description="Disordered" evidence="2">
    <location>
        <begin position="493"/>
        <end position="523"/>
    </location>
</feature>
<evidence type="ECO:0000256" key="2">
    <source>
        <dbReference type="SAM" id="MobiDB-lite"/>
    </source>
</evidence>
<evidence type="ECO:0008006" key="5">
    <source>
        <dbReference type="Google" id="ProtNLM"/>
    </source>
</evidence>
<keyword evidence="1" id="KW-0175">Coiled coil</keyword>
<evidence type="ECO:0000313" key="4">
    <source>
        <dbReference type="Proteomes" id="UP001152759"/>
    </source>
</evidence>
<accession>A0A9P0ADU8</accession>
<evidence type="ECO:0000256" key="1">
    <source>
        <dbReference type="SAM" id="Coils"/>
    </source>
</evidence>
<protein>
    <recommendedName>
        <fullName evidence="5">Paramyosin</fullName>
    </recommendedName>
</protein>
<feature type="compositionally biased region" description="Polar residues" evidence="2">
    <location>
        <begin position="513"/>
        <end position="523"/>
    </location>
</feature>
<dbReference type="GO" id="GO:0005886">
    <property type="term" value="C:plasma membrane"/>
    <property type="evidence" value="ECO:0007669"/>
    <property type="project" value="TreeGrafter"/>
</dbReference>
<reference evidence="3" key="1">
    <citation type="submission" date="2021-12" db="EMBL/GenBank/DDBJ databases">
        <authorList>
            <person name="King R."/>
        </authorList>
    </citation>
    <scope>NUCLEOTIDE SEQUENCE</scope>
</reference>
<name>A0A9P0ADU8_BEMTA</name>
<dbReference type="AlphaFoldDB" id="A0A9P0ADU8"/>
<dbReference type="OrthoDB" id="8190635at2759"/>
<dbReference type="PANTHER" id="PTHR39960">
    <property type="entry name" value="LD34147P"/>
    <property type="match status" value="1"/>
</dbReference>
<evidence type="ECO:0000313" key="3">
    <source>
        <dbReference type="EMBL" id="CAH0389625.1"/>
    </source>
</evidence>
<dbReference type="EMBL" id="OU963866">
    <property type="protein sequence ID" value="CAH0389625.1"/>
    <property type="molecule type" value="Genomic_DNA"/>
</dbReference>
<feature type="coiled-coil region" evidence="1">
    <location>
        <begin position="132"/>
        <end position="202"/>
    </location>
</feature>
<dbReference type="Proteomes" id="UP001152759">
    <property type="component" value="Chromosome 5"/>
</dbReference>
<keyword evidence="4" id="KW-1185">Reference proteome</keyword>
<dbReference type="KEGG" id="btab:109038681"/>
<dbReference type="PANTHER" id="PTHR39960:SF1">
    <property type="entry name" value="LD34147P"/>
    <property type="match status" value="1"/>
</dbReference>
<sequence>MLSSCSRRRPRSYRIINRVNSWADSWEEALPGKSEWISQSARSTNQLSPSTMQQLTGFLAIAFIITKGILLSCAADISQDDLRTAILSLVNLVHDNIDKLERHELREKQLGEQIKKAFGSLDKRLKTQEGKMDLLVSNLAELTGKYDNLEKSIDSQASNQLNLKNSGYQTYVNIPETKTAEIKALGDKVDSLGAMINRLEDRISNEVAQSTAMLRNSTDYMIQEINKVASNPGQGGSDERALTEVQGKMDQMVNDAKFEIIKITEKSRLSVDDKIHGLETLYTNGQSELYKSLGDLTDITEHMFADIQKRYDQLSKEVKALVKVEQVLIQTADNVLDMKRRIEYGTHQILVEMGDLVRLSSKELNATLNYRFDNLTSSLAFNHNHTLTNLSIKVETEISQVWRQIGIMYTTLTASADVLNKVQDQTELYINQTETTLGGMDDKVGKITERMSEVSDDLNYLLGRLSLVTQEFNQIKTGLGVALDQMKSTFATIQNNNDPNPGPKPIPDLPESTDLSRTNYSTK</sequence>
<gene>
    <name evidence="3" type="ORF">BEMITA_LOCUS8435</name>
</gene>